<evidence type="ECO:0000259" key="2">
    <source>
        <dbReference type="Pfam" id="PF26571"/>
    </source>
</evidence>
<evidence type="ECO:0000313" key="3">
    <source>
        <dbReference type="EMBL" id="GGI06923.1"/>
    </source>
</evidence>
<comment type="caution">
    <text evidence="3">The sequence shown here is derived from an EMBL/GenBank/DDBJ whole genome shotgun (WGS) entry which is preliminary data.</text>
</comment>
<evidence type="ECO:0000256" key="1">
    <source>
        <dbReference type="SAM" id="MobiDB-lite"/>
    </source>
</evidence>
<feature type="domain" description="ARB-07466-like C-terminal" evidence="2">
    <location>
        <begin position="66"/>
        <end position="178"/>
    </location>
</feature>
<reference evidence="3" key="1">
    <citation type="journal article" date="2014" name="Int. J. Syst. Evol. Microbiol.">
        <title>Complete genome sequence of Corynebacterium casei LMG S-19264T (=DSM 44701T), isolated from a smear-ripened cheese.</title>
        <authorList>
            <consortium name="US DOE Joint Genome Institute (JGI-PGF)"/>
            <person name="Walter F."/>
            <person name="Albersmeier A."/>
            <person name="Kalinowski J."/>
            <person name="Ruckert C."/>
        </authorList>
    </citation>
    <scope>NUCLEOTIDE SEQUENCE</scope>
    <source>
        <strain evidence="3">CGMCC 1.14988</strain>
    </source>
</reference>
<organism evidence="3 4">
    <name type="scientific">Egicoccus halophilus</name>
    <dbReference type="NCBI Taxonomy" id="1670830"/>
    <lineage>
        <taxon>Bacteria</taxon>
        <taxon>Bacillati</taxon>
        <taxon>Actinomycetota</taxon>
        <taxon>Nitriliruptoria</taxon>
        <taxon>Egicoccales</taxon>
        <taxon>Egicoccaceae</taxon>
        <taxon>Egicoccus</taxon>
    </lineage>
</organism>
<dbReference type="EMBL" id="BMHA01000007">
    <property type="protein sequence ID" value="GGI06923.1"/>
    <property type="molecule type" value="Genomic_DNA"/>
</dbReference>
<dbReference type="InterPro" id="IPR058593">
    <property type="entry name" value="ARB_07466-like_C"/>
</dbReference>
<reference evidence="3" key="2">
    <citation type="submission" date="2020-09" db="EMBL/GenBank/DDBJ databases">
        <authorList>
            <person name="Sun Q."/>
            <person name="Zhou Y."/>
        </authorList>
    </citation>
    <scope>NUCLEOTIDE SEQUENCE</scope>
    <source>
        <strain evidence="3">CGMCC 1.14988</strain>
    </source>
</reference>
<protein>
    <recommendedName>
        <fullName evidence="2">ARB-07466-like C-terminal domain-containing protein</fullName>
    </recommendedName>
</protein>
<feature type="region of interest" description="Disordered" evidence="1">
    <location>
        <begin position="232"/>
        <end position="253"/>
    </location>
</feature>
<evidence type="ECO:0000313" key="4">
    <source>
        <dbReference type="Proteomes" id="UP000650511"/>
    </source>
</evidence>
<accession>A0A8J3AF33</accession>
<dbReference type="OrthoDB" id="7671932at2"/>
<keyword evidence="4" id="KW-1185">Reference proteome</keyword>
<proteinExistence type="predicted"/>
<dbReference type="AlphaFoldDB" id="A0A8J3AF33"/>
<dbReference type="Proteomes" id="UP000650511">
    <property type="component" value="Unassembled WGS sequence"/>
</dbReference>
<gene>
    <name evidence="3" type="ORF">GCM10011354_21520</name>
</gene>
<dbReference type="RefSeq" id="WP_130649144.1">
    <property type="nucleotide sequence ID" value="NZ_BMHA01000007.1"/>
</dbReference>
<sequence>MLRTRRAPVGARSALLGLTLLVGTLGVVGPAAAAAPLPTHVHGHAEPGPIEALAGREYQRECRPEPQPGVEAFRDFVLAAHPGRDGGIVRACDVGGRSEHKEGRGWDWMLDASDPVEAAAADQVLDWLLATDAEGNEFAMARRLGVMYVIWDRQIWSASRARDGWRPYTGTSPHTDHVHVSFSWAGARQETSYWQLLPDPPVTRLLAALSGDRGPAVMAVLATSALVLAARRRRGDEPQTERSSSGPSGGATR</sequence>
<name>A0A8J3AF33_9ACTN</name>
<dbReference type="Pfam" id="PF26571">
    <property type="entry name" value="VldE"/>
    <property type="match status" value="1"/>
</dbReference>